<keyword evidence="1" id="KW-1133">Transmembrane helix</keyword>
<dbReference type="Pfam" id="PF25842">
    <property type="entry name" value="NfeD_TM"/>
    <property type="match status" value="1"/>
</dbReference>
<evidence type="ECO:0000259" key="2">
    <source>
        <dbReference type="Pfam" id="PF25842"/>
    </source>
</evidence>
<keyword evidence="1" id="KW-0812">Transmembrane</keyword>
<dbReference type="AlphaFoldDB" id="A0A2W0HB51"/>
<dbReference type="OrthoDB" id="1683445at2"/>
<sequence>MPDQEISAAERRNKKSPEEYYLKRLKGGNRDEQLRKGNMDLNTIYLIGLIVAGSLTLLNALFGDILDSLFESAPGGFLNPAVVLSFIAVLCGSALILEASTAFSSLLNFGFSLGIAFVLVTLLHMLVLAPLSRAESSVGFHLSDLIGEYGEVSAAIGKGDDIGEVIVKTTFSIKGYPARSVEDSRIPGGEEVQIVDVDRENQILIVSREEKKLMMEERIDD</sequence>
<feature type="domain" description="Membrane protein NfeD2 N-terminal transmembrane" evidence="2">
    <location>
        <begin position="40"/>
        <end position="136"/>
    </location>
</feature>
<feature type="transmembrane region" description="Helical" evidence="1">
    <location>
        <begin position="44"/>
        <end position="65"/>
    </location>
</feature>
<gene>
    <name evidence="3" type="ORF">CR205_05815</name>
</gene>
<evidence type="ECO:0000313" key="3">
    <source>
        <dbReference type="EMBL" id="PYZ98111.1"/>
    </source>
</evidence>
<evidence type="ECO:0000313" key="4">
    <source>
        <dbReference type="Proteomes" id="UP000248066"/>
    </source>
</evidence>
<name>A0A2W0HB51_9BACI</name>
<evidence type="ECO:0000256" key="1">
    <source>
        <dbReference type="SAM" id="Phobius"/>
    </source>
</evidence>
<proteinExistence type="predicted"/>
<dbReference type="InterPro" id="IPR058653">
    <property type="entry name" value="NfeD2_TM"/>
</dbReference>
<accession>A0A2W0HB51</accession>
<dbReference type="Gene3D" id="2.40.50.140">
    <property type="entry name" value="Nucleic acid-binding proteins"/>
    <property type="match status" value="1"/>
</dbReference>
<comment type="caution">
    <text evidence="3">The sequence shown here is derived from an EMBL/GenBank/DDBJ whole genome shotgun (WGS) entry which is preliminary data.</text>
</comment>
<reference evidence="3 4" key="1">
    <citation type="submission" date="2017-10" db="EMBL/GenBank/DDBJ databases">
        <title>Bacillus sp. nov., a halophilic bacterium isolated from a Yangshapao Lake.</title>
        <authorList>
            <person name="Wang H."/>
        </authorList>
    </citation>
    <scope>NUCLEOTIDE SEQUENCE [LARGE SCALE GENOMIC DNA]</scope>
    <source>
        <strain evidence="3 4">YSP-3</strain>
    </source>
</reference>
<dbReference type="Proteomes" id="UP000248066">
    <property type="component" value="Unassembled WGS sequence"/>
</dbReference>
<keyword evidence="4" id="KW-1185">Reference proteome</keyword>
<dbReference type="EMBL" id="PDOF01000001">
    <property type="protein sequence ID" value="PYZ98111.1"/>
    <property type="molecule type" value="Genomic_DNA"/>
</dbReference>
<keyword evidence="1" id="KW-0472">Membrane</keyword>
<protein>
    <recommendedName>
        <fullName evidence="2">Membrane protein NfeD2 N-terminal transmembrane domain-containing protein</fullName>
    </recommendedName>
</protein>
<dbReference type="RefSeq" id="WP_161524682.1">
    <property type="nucleotide sequence ID" value="NZ_PDOF01000001.1"/>
</dbReference>
<feature type="transmembrane region" description="Helical" evidence="1">
    <location>
        <begin position="77"/>
        <end position="97"/>
    </location>
</feature>
<organism evidence="3 4">
    <name type="scientific">Alteribacter lacisalsi</name>
    <dbReference type="NCBI Taxonomy" id="2045244"/>
    <lineage>
        <taxon>Bacteria</taxon>
        <taxon>Bacillati</taxon>
        <taxon>Bacillota</taxon>
        <taxon>Bacilli</taxon>
        <taxon>Bacillales</taxon>
        <taxon>Bacillaceae</taxon>
        <taxon>Alteribacter</taxon>
    </lineage>
</organism>
<dbReference type="InterPro" id="IPR012340">
    <property type="entry name" value="NA-bd_OB-fold"/>
</dbReference>
<feature type="transmembrane region" description="Helical" evidence="1">
    <location>
        <begin position="109"/>
        <end position="131"/>
    </location>
</feature>